<evidence type="ECO:0000313" key="3">
    <source>
        <dbReference type="Proteomes" id="UP000635565"/>
    </source>
</evidence>
<evidence type="ECO:0000259" key="1">
    <source>
        <dbReference type="Pfam" id="PF13023"/>
    </source>
</evidence>
<dbReference type="Pfam" id="PF13023">
    <property type="entry name" value="HD_3"/>
    <property type="match status" value="1"/>
</dbReference>
<dbReference type="Proteomes" id="UP000635565">
    <property type="component" value="Unassembled WGS sequence"/>
</dbReference>
<reference evidence="2 3" key="1">
    <citation type="journal article" date="2021" name="Int. J. Syst. Evol. Microbiol.">
        <title>Reticulibacter mediterranei gen. nov., sp. nov., within the new family Reticulibacteraceae fam. nov., and Ktedonospora formicarum gen. nov., sp. nov., Ktedonobacter robiniae sp. nov., Dictyobacter formicarum sp. nov. and Dictyobacter arantiisoli sp. nov., belonging to the class Ktedonobacteria.</title>
        <authorList>
            <person name="Yabe S."/>
            <person name="Zheng Y."/>
            <person name="Wang C.M."/>
            <person name="Sakai Y."/>
            <person name="Abe K."/>
            <person name="Yokota A."/>
            <person name="Donadio S."/>
            <person name="Cavaletti L."/>
            <person name="Monciardini P."/>
        </authorList>
    </citation>
    <scope>NUCLEOTIDE SEQUENCE [LARGE SCALE GENOMIC DNA]</scope>
    <source>
        <strain evidence="2 3">SOSP1-9</strain>
    </source>
</reference>
<evidence type="ECO:0000313" key="2">
    <source>
        <dbReference type="EMBL" id="GHO83966.1"/>
    </source>
</evidence>
<proteinExistence type="predicted"/>
<name>A0ABQ3VEP2_9CHLR</name>
<protein>
    <recommendedName>
        <fullName evidence="1">HD domain-containing protein</fullName>
    </recommendedName>
</protein>
<keyword evidence="3" id="KW-1185">Reference proteome</keyword>
<dbReference type="EMBL" id="BNJJ01000004">
    <property type="protein sequence ID" value="GHO83966.1"/>
    <property type="molecule type" value="Genomic_DNA"/>
</dbReference>
<accession>A0ABQ3VEP2</accession>
<gene>
    <name evidence="2" type="ORF">KSZ_19720</name>
</gene>
<dbReference type="Gene3D" id="1.10.3210.10">
    <property type="entry name" value="Hypothetical protein af1432"/>
    <property type="match status" value="1"/>
</dbReference>
<dbReference type="InterPro" id="IPR006674">
    <property type="entry name" value="HD_domain"/>
</dbReference>
<organism evidence="2 3">
    <name type="scientific">Dictyobacter formicarum</name>
    <dbReference type="NCBI Taxonomy" id="2778368"/>
    <lineage>
        <taxon>Bacteria</taxon>
        <taxon>Bacillati</taxon>
        <taxon>Chloroflexota</taxon>
        <taxon>Ktedonobacteria</taxon>
        <taxon>Ktedonobacterales</taxon>
        <taxon>Dictyobacteraceae</taxon>
        <taxon>Dictyobacter</taxon>
    </lineage>
</organism>
<feature type="domain" description="HD" evidence="1">
    <location>
        <begin position="54"/>
        <end position="136"/>
    </location>
</feature>
<dbReference type="SUPFAM" id="SSF109604">
    <property type="entry name" value="HD-domain/PDEase-like"/>
    <property type="match status" value="1"/>
</dbReference>
<comment type="caution">
    <text evidence="2">The sequence shown here is derived from an EMBL/GenBank/DDBJ whole genome shotgun (WGS) entry which is preliminary data.</text>
</comment>
<sequence length="154" mass="17776">MVGLALYCGQLEVLDQYIQFIHDNPEAASINLGYHLVYYGDQSQELGYYEPAIKDEERTITEQVERLPQEIATNILSFFDDYEERRSPEGILAHDADLLECIVQAREYQVQGYPNTQDWITNCYAGLQTDVAKNLAEACLHVEPKEWWQGLKIQ</sequence>